<dbReference type="Gene3D" id="3.90.550.10">
    <property type="entry name" value="Spore Coat Polysaccharide Biosynthesis Protein SpsA, Chain A"/>
    <property type="match status" value="1"/>
</dbReference>
<dbReference type="InterPro" id="IPR029044">
    <property type="entry name" value="Nucleotide-diphossugar_trans"/>
</dbReference>
<reference evidence="3 4" key="1">
    <citation type="submission" date="2020-10" db="EMBL/GenBank/DDBJ databases">
        <title>Phylogeny of dyella-like bacteria.</title>
        <authorList>
            <person name="Fu J."/>
        </authorList>
    </citation>
    <scope>NUCLEOTIDE SEQUENCE [LARGE SCALE GENOMIC DNA]</scope>
    <source>
        <strain evidence="3 4">DHOB09</strain>
    </source>
</reference>
<dbReference type="Proteomes" id="UP000663181">
    <property type="component" value="Chromosome"/>
</dbReference>
<dbReference type="InterPro" id="IPR025877">
    <property type="entry name" value="MobA-like_NTP_Trfase"/>
</dbReference>
<keyword evidence="4" id="KW-1185">Reference proteome</keyword>
<evidence type="ECO:0000313" key="4">
    <source>
        <dbReference type="Proteomes" id="UP000663181"/>
    </source>
</evidence>
<protein>
    <submittedName>
        <fullName evidence="3">Nucleotidyltransferase family protein</fullName>
    </submittedName>
</protein>
<evidence type="ECO:0000313" key="3">
    <source>
        <dbReference type="EMBL" id="QRN55469.1"/>
    </source>
</evidence>
<name>A0ABX7GYU5_9GAMM</name>
<dbReference type="PANTHER" id="PTHR43777:SF1">
    <property type="entry name" value="MOLYBDENUM COFACTOR CYTIDYLYLTRANSFERASE"/>
    <property type="match status" value="1"/>
</dbReference>
<accession>A0ABX7GYU5</accession>
<evidence type="ECO:0000259" key="2">
    <source>
        <dbReference type="Pfam" id="PF12804"/>
    </source>
</evidence>
<gene>
    <name evidence="3" type="ORF">ISN74_09175</name>
</gene>
<evidence type="ECO:0000256" key="1">
    <source>
        <dbReference type="ARBA" id="ARBA00022842"/>
    </source>
</evidence>
<dbReference type="PANTHER" id="PTHR43777">
    <property type="entry name" value="MOLYBDENUM COFACTOR CYTIDYLYLTRANSFERASE"/>
    <property type="match status" value="1"/>
</dbReference>
<organism evidence="3 4">
    <name type="scientific">Dyella caseinilytica</name>
    <dbReference type="NCBI Taxonomy" id="1849581"/>
    <lineage>
        <taxon>Bacteria</taxon>
        <taxon>Pseudomonadati</taxon>
        <taxon>Pseudomonadota</taxon>
        <taxon>Gammaproteobacteria</taxon>
        <taxon>Lysobacterales</taxon>
        <taxon>Rhodanobacteraceae</taxon>
        <taxon>Dyella</taxon>
    </lineage>
</organism>
<sequence>MSTSPVILLLAAGEGSRFGGAKQLADIAGEPMARRIARSLLELDVPVIAVTGAHAEQVEAVLDDLPLSLVRCEEWALGMGNSFAAGMREVIRAYPHASSVLICLADQPLLAGSFLRAMLQRHVAVPDHILATEHAGVSGPPALFPHDCFAALMTLSGSHGARKIIEQETSRVELFASNDTIDVDTQEDLRKARERLANLPSTRS</sequence>
<feature type="domain" description="MobA-like NTP transferase" evidence="2">
    <location>
        <begin position="8"/>
        <end position="168"/>
    </location>
</feature>
<dbReference type="CDD" id="cd04182">
    <property type="entry name" value="GT_2_like_f"/>
    <property type="match status" value="1"/>
</dbReference>
<dbReference type="RefSeq" id="WP_188799035.1">
    <property type="nucleotide sequence ID" value="NZ_BMIZ01000001.1"/>
</dbReference>
<keyword evidence="1" id="KW-0460">Magnesium</keyword>
<dbReference type="SUPFAM" id="SSF53448">
    <property type="entry name" value="Nucleotide-diphospho-sugar transferases"/>
    <property type="match status" value="1"/>
</dbReference>
<proteinExistence type="predicted"/>
<dbReference type="Pfam" id="PF12804">
    <property type="entry name" value="NTP_transf_3"/>
    <property type="match status" value="1"/>
</dbReference>
<dbReference type="EMBL" id="CP064030">
    <property type="protein sequence ID" value="QRN55469.1"/>
    <property type="molecule type" value="Genomic_DNA"/>
</dbReference>